<comment type="caution">
    <text evidence="3">The sequence shown here is derived from an EMBL/GenBank/DDBJ whole genome shotgun (WGS) entry which is preliminary data.</text>
</comment>
<evidence type="ECO:0000256" key="1">
    <source>
        <dbReference type="SAM" id="MobiDB-lite"/>
    </source>
</evidence>
<evidence type="ECO:0000313" key="3">
    <source>
        <dbReference type="EMBL" id="HIZ35383.1"/>
    </source>
</evidence>
<reference evidence="3" key="2">
    <citation type="submission" date="2021-04" db="EMBL/GenBank/DDBJ databases">
        <authorList>
            <person name="Gilroy R."/>
        </authorList>
    </citation>
    <scope>NUCLEOTIDE SEQUENCE</scope>
    <source>
        <strain evidence="3">ChiGjej4B4-7305</strain>
    </source>
</reference>
<name>A0A9D2ECS3_9MICO</name>
<sequence length="202" mass="21442">VGAGAGYAGATEEDRTTTLPADGTQGPVADEDDPFRDFDEGPRSRAAAHWWGILIALVFGPVTWYLVADGGERVSYALSQNLESINVMGLVELGGGLLTLVILLMAARWSSVGSIIIGSIGALIGAAFLAVPQIVDDFLSSQSMIFDRLGQFGTNIFDHLVADGHTGRLLLYGVAFIFVGVVSHGARRQGRREERRKAALGL</sequence>
<evidence type="ECO:0000256" key="2">
    <source>
        <dbReference type="SAM" id="Phobius"/>
    </source>
</evidence>
<keyword evidence="2" id="KW-0812">Transmembrane</keyword>
<dbReference type="EMBL" id="DXBY01000108">
    <property type="protein sequence ID" value="HIZ35383.1"/>
    <property type="molecule type" value="Genomic_DNA"/>
</dbReference>
<dbReference type="AlphaFoldDB" id="A0A9D2ECS3"/>
<feature type="transmembrane region" description="Helical" evidence="2">
    <location>
        <begin position="87"/>
        <end position="107"/>
    </location>
</feature>
<reference evidence="3" key="1">
    <citation type="journal article" date="2021" name="PeerJ">
        <title>Extensive microbial diversity within the chicken gut microbiome revealed by metagenomics and culture.</title>
        <authorList>
            <person name="Gilroy R."/>
            <person name="Ravi A."/>
            <person name="Getino M."/>
            <person name="Pursley I."/>
            <person name="Horton D.L."/>
            <person name="Alikhan N.F."/>
            <person name="Baker D."/>
            <person name="Gharbi K."/>
            <person name="Hall N."/>
            <person name="Watson M."/>
            <person name="Adriaenssens E.M."/>
            <person name="Foster-Nyarko E."/>
            <person name="Jarju S."/>
            <person name="Secka A."/>
            <person name="Antonio M."/>
            <person name="Oren A."/>
            <person name="Chaudhuri R.R."/>
            <person name="La Ragione R."/>
            <person name="Hildebrand F."/>
            <person name="Pallen M.J."/>
        </authorList>
    </citation>
    <scope>NUCLEOTIDE SEQUENCE</scope>
    <source>
        <strain evidence="3">ChiGjej4B4-7305</strain>
    </source>
</reference>
<dbReference type="Proteomes" id="UP000824037">
    <property type="component" value="Unassembled WGS sequence"/>
</dbReference>
<feature type="transmembrane region" description="Helical" evidence="2">
    <location>
        <begin position="169"/>
        <end position="186"/>
    </location>
</feature>
<gene>
    <name evidence="3" type="ORF">H9815_06365</name>
</gene>
<evidence type="ECO:0000313" key="4">
    <source>
        <dbReference type="Proteomes" id="UP000824037"/>
    </source>
</evidence>
<keyword evidence="2" id="KW-1133">Transmembrane helix</keyword>
<feature type="transmembrane region" description="Helical" evidence="2">
    <location>
        <begin position="114"/>
        <end position="135"/>
    </location>
</feature>
<feature type="non-terminal residue" evidence="3">
    <location>
        <position position="1"/>
    </location>
</feature>
<organism evidence="3 4">
    <name type="scientific">Candidatus Ruania gallistercoris</name>
    <dbReference type="NCBI Taxonomy" id="2838746"/>
    <lineage>
        <taxon>Bacteria</taxon>
        <taxon>Bacillati</taxon>
        <taxon>Actinomycetota</taxon>
        <taxon>Actinomycetes</taxon>
        <taxon>Micrococcales</taxon>
        <taxon>Ruaniaceae</taxon>
        <taxon>Ruania</taxon>
    </lineage>
</organism>
<feature type="region of interest" description="Disordered" evidence="1">
    <location>
        <begin position="1"/>
        <end position="37"/>
    </location>
</feature>
<protein>
    <submittedName>
        <fullName evidence="3">Uncharacterized protein</fullName>
    </submittedName>
</protein>
<feature type="transmembrane region" description="Helical" evidence="2">
    <location>
        <begin position="48"/>
        <end position="67"/>
    </location>
</feature>
<proteinExistence type="predicted"/>
<accession>A0A9D2ECS3</accession>
<keyword evidence="2" id="KW-0472">Membrane</keyword>